<dbReference type="AlphaFoldDB" id="A0A4Q9H1R7"/>
<organism evidence="13 14">
    <name type="scientific">Aquabacterium lacunae</name>
    <dbReference type="NCBI Taxonomy" id="2528630"/>
    <lineage>
        <taxon>Bacteria</taxon>
        <taxon>Pseudomonadati</taxon>
        <taxon>Pseudomonadota</taxon>
        <taxon>Betaproteobacteria</taxon>
        <taxon>Burkholderiales</taxon>
        <taxon>Aquabacterium</taxon>
    </lineage>
</organism>
<evidence type="ECO:0000256" key="10">
    <source>
        <dbReference type="PROSITE-ProRule" id="PRU10072"/>
    </source>
</evidence>
<evidence type="ECO:0000256" key="4">
    <source>
        <dbReference type="ARBA" id="ARBA00012030"/>
    </source>
</evidence>
<keyword evidence="8 9" id="KW-0234">DNA repair</keyword>
<evidence type="ECO:0000256" key="9">
    <source>
        <dbReference type="HAMAP-Rule" id="MF_00148"/>
    </source>
</evidence>
<dbReference type="Proteomes" id="UP000292120">
    <property type="component" value="Unassembled WGS sequence"/>
</dbReference>
<reference evidence="13 14" key="1">
    <citation type="submission" date="2019-02" db="EMBL/GenBank/DDBJ databases">
        <title>Aquabacterium sp. strain KMB7.</title>
        <authorList>
            <person name="Chen W.-M."/>
        </authorList>
    </citation>
    <scope>NUCLEOTIDE SEQUENCE [LARGE SCALE GENOMIC DNA]</scope>
    <source>
        <strain evidence="13 14">KMB7</strain>
    </source>
</reference>
<dbReference type="NCBIfam" id="NF003592">
    <property type="entry name" value="PRK05254.1-5"/>
    <property type="match status" value="1"/>
</dbReference>
<accession>A0A4Q9H1R7</accession>
<dbReference type="CDD" id="cd10027">
    <property type="entry name" value="UDG-F1-like"/>
    <property type="match status" value="1"/>
</dbReference>
<dbReference type="SMART" id="SM00987">
    <property type="entry name" value="UreE_C"/>
    <property type="match status" value="1"/>
</dbReference>
<dbReference type="Pfam" id="PF03167">
    <property type="entry name" value="UDG"/>
    <property type="match status" value="1"/>
</dbReference>
<dbReference type="InterPro" id="IPR002043">
    <property type="entry name" value="UDG_fam1"/>
</dbReference>
<dbReference type="PROSITE" id="PS00130">
    <property type="entry name" value="U_DNA_GLYCOSYLASE"/>
    <property type="match status" value="1"/>
</dbReference>
<keyword evidence="9" id="KW-0963">Cytoplasm</keyword>
<comment type="function">
    <text evidence="2 9 11">Excises uracil residues from the DNA which can arise as a result of misincorporation of dUMP residues by DNA polymerase or due to deamination of cytosine.</text>
</comment>
<evidence type="ECO:0000256" key="7">
    <source>
        <dbReference type="ARBA" id="ARBA00022801"/>
    </source>
</evidence>
<dbReference type="GO" id="GO:0097510">
    <property type="term" value="P:base-excision repair, AP site formation via deaminated base removal"/>
    <property type="evidence" value="ECO:0007669"/>
    <property type="project" value="TreeGrafter"/>
</dbReference>
<feature type="active site" description="Proton acceptor" evidence="9 10">
    <location>
        <position position="73"/>
    </location>
</feature>
<evidence type="ECO:0000313" key="14">
    <source>
        <dbReference type="Proteomes" id="UP000292120"/>
    </source>
</evidence>
<dbReference type="PANTHER" id="PTHR11264">
    <property type="entry name" value="URACIL-DNA GLYCOSYLASE"/>
    <property type="match status" value="1"/>
</dbReference>
<dbReference type="NCBIfam" id="TIGR00628">
    <property type="entry name" value="ung"/>
    <property type="match status" value="1"/>
</dbReference>
<keyword evidence="7 9" id="KW-0378">Hydrolase</keyword>
<keyword evidence="6 9" id="KW-0227">DNA damage</keyword>
<dbReference type="SUPFAM" id="SSF52141">
    <property type="entry name" value="Uracil-DNA glycosylase-like"/>
    <property type="match status" value="1"/>
</dbReference>
<evidence type="ECO:0000256" key="8">
    <source>
        <dbReference type="ARBA" id="ARBA00023204"/>
    </source>
</evidence>
<dbReference type="EMBL" id="SIXI01000007">
    <property type="protein sequence ID" value="TBO28421.1"/>
    <property type="molecule type" value="Genomic_DNA"/>
</dbReference>
<sequence length="244" mass="25925">MQGPLQAQFDAVPPTSGWRALLDPFVASPEGQALVRRVDAAVAAGLLIYPAQVFAALQRTPRQQVRVVILGQDPYHGPGQAEGLSFSVPPGLAIPPSLRNIRKEIARDLGLPAPAHGHLGDWADAGVLLLNTVLTVQAEQAASHAGWGWERLTDQLMQAVAADPGPKVFMLWGAHAQRKRAGIEQARAASGHAATDLLVLQSNHPSPLSATRPPAPFVGNGHFGQAQRFLAERGVSLGWALQDF</sequence>
<dbReference type="NCBIfam" id="NF003589">
    <property type="entry name" value="PRK05254.1-2"/>
    <property type="match status" value="1"/>
</dbReference>
<keyword evidence="13" id="KW-0326">Glycosidase</keyword>
<comment type="caution">
    <text evidence="13">The sequence shown here is derived from an EMBL/GenBank/DDBJ whole genome shotgun (WGS) entry which is preliminary data.</text>
</comment>
<evidence type="ECO:0000256" key="2">
    <source>
        <dbReference type="ARBA" id="ARBA00002631"/>
    </source>
</evidence>
<evidence type="ECO:0000256" key="11">
    <source>
        <dbReference type="RuleBase" id="RU003780"/>
    </source>
</evidence>
<dbReference type="PANTHER" id="PTHR11264:SF0">
    <property type="entry name" value="URACIL-DNA GLYCOSYLASE"/>
    <property type="match status" value="1"/>
</dbReference>
<evidence type="ECO:0000256" key="6">
    <source>
        <dbReference type="ARBA" id="ARBA00022763"/>
    </source>
</evidence>
<dbReference type="GO" id="GO:0004844">
    <property type="term" value="F:uracil DNA N-glycosylase activity"/>
    <property type="evidence" value="ECO:0007669"/>
    <property type="project" value="UniProtKB-UniRule"/>
</dbReference>
<dbReference type="GO" id="GO:0005737">
    <property type="term" value="C:cytoplasm"/>
    <property type="evidence" value="ECO:0007669"/>
    <property type="project" value="UniProtKB-SubCell"/>
</dbReference>
<comment type="similarity">
    <text evidence="3 9 11">Belongs to the uracil-DNA glycosylase (UDG) superfamily. UNG family.</text>
</comment>
<comment type="catalytic activity">
    <reaction evidence="1 9 11">
        <text>Hydrolyzes single-stranded DNA or mismatched double-stranded DNA and polynucleotides, releasing free uracil.</text>
        <dbReference type="EC" id="3.2.2.27"/>
    </reaction>
</comment>
<feature type="domain" description="Uracil-DNA glycosylase-like" evidence="12">
    <location>
        <begin position="58"/>
        <end position="230"/>
    </location>
</feature>
<dbReference type="HAMAP" id="MF_00148">
    <property type="entry name" value="UDG"/>
    <property type="match status" value="1"/>
</dbReference>
<dbReference type="InterPro" id="IPR005122">
    <property type="entry name" value="Uracil-DNA_glycosylase-like"/>
</dbReference>
<dbReference type="InterPro" id="IPR036895">
    <property type="entry name" value="Uracil-DNA_glycosylase-like_sf"/>
</dbReference>
<evidence type="ECO:0000313" key="13">
    <source>
        <dbReference type="EMBL" id="TBO28421.1"/>
    </source>
</evidence>
<comment type="subcellular location">
    <subcellularLocation>
        <location evidence="9">Cytoplasm</location>
    </subcellularLocation>
</comment>
<evidence type="ECO:0000259" key="12">
    <source>
        <dbReference type="SMART" id="SM00986"/>
    </source>
</evidence>
<evidence type="ECO:0000256" key="5">
    <source>
        <dbReference type="ARBA" id="ARBA00018429"/>
    </source>
</evidence>
<evidence type="ECO:0000256" key="3">
    <source>
        <dbReference type="ARBA" id="ARBA00008184"/>
    </source>
</evidence>
<proteinExistence type="inferred from homology"/>
<keyword evidence="14" id="KW-1185">Reference proteome</keyword>
<protein>
    <recommendedName>
        <fullName evidence="5 9">Uracil-DNA glycosylase</fullName>
        <shortName evidence="9">UDG</shortName>
        <ecNumber evidence="4 9">3.2.2.27</ecNumber>
    </recommendedName>
</protein>
<dbReference type="OrthoDB" id="9804372at2"/>
<dbReference type="NCBIfam" id="NF003588">
    <property type="entry name" value="PRK05254.1-1"/>
    <property type="match status" value="1"/>
</dbReference>
<dbReference type="NCBIfam" id="NF003591">
    <property type="entry name" value="PRK05254.1-4"/>
    <property type="match status" value="1"/>
</dbReference>
<name>A0A4Q9H1R7_9BURK</name>
<dbReference type="SMART" id="SM00986">
    <property type="entry name" value="UDG"/>
    <property type="match status" value="1"/>
</dbReference>
<dbReference type="EC" id="3.2.2.27" evidence="4 9"/>
<dbReference type="Gene3D" id="3.40.470.10">
    <property type="entry name" value="Uracil-DNA glycosylase-like domain"/>
    <property type="match status" value="1"/>
</dbReference>
<evidence type="ECO:0000256" key="1">
    <source>
        <dbReference type="ARBA" id="ARBA00001400"/>
    </source>
</evidence>
<gene>
    <name evidence="9" type="primary">ung</name>
    <name evidence="13" type="ORF">EYS42_14740</name>
</gene>
<dbReference type="InterPro" id="IPR018085">
    <property type="entry name" value="Ura-DNA_Glyclase_AS"/>
</dbReference>